<dbReference type="EMBL" id="NMUH01000158">
    <property type="protein sequence ID" value="MQL73236.1"/>
    <property type="molecule type" value="Genomic_DNA"/>
</dbReference>
<dbReference type="AlphaFoldDB" id="A0A843TST6"/>
<keyword evidence="2" id="KW-1185">Reference proteome</keyword>
<organism evidence="1 2">
    <name type="scientific">Colocasia esculenta</name>
    <name type="common">Wild taro</name>
    <name type="synonym">Arum esculentum</name>
    <dbReference type="NCBI Taxonomy" id="4460"/>
    <lineage>
        <taxon>Eukaryota</taxon>
        <taxon>Viridiplantae</taxon>
        <taxon>Streptophyta</taxon>
        <taxon>Embryophyta</taxon>
        <taxon>Tracheophyta</taxon>
        <taxon>Spermatophyta</taxon>
        <taxon>Magnoliopsida</taxon>
        <taxon>Liliopsida</taxon>
        <taxon>Araceae</taxon>
        <taxon>Aroideae</taxon>
        <taxon>Colocasieae</taxon>
        <taxon>Colocasia</taxon>
    </lineage>
</organism>
<sequence length="131" mass="14872">MGDEHMAQSPSCKLGSMGDEHMDYLDDGKTGCPRSRVQNLVTTGSELMKIPTAPKQELKWQWLQMMDPHEPVLLFTKPLDRERLAAAGVMLPSDRSVKTCSVTLPYQFRGRMGRGGRIIFDRWKNPQHVTD</sequence>
<protein>
    <submittedName>
        <fullName evidence="1">Uncharacterized protein</fullName>
    </submittedName>
</protein>
<dbReference type="OrthoDB" id="1739547at2759"/>
<accession>A0A843TST6</accession>
<evidence type="ECO:0000313" key="2">
    <source>
        <dbReference type="Proteomes" id="UP000652761"/>
    </source>
</evidence>
<comment type="caution">
    <text evidence="1">The sequence shown here is derived from an EMBL/GenBank/DDBJ whole genome shotgun (WGS) entry which is preliminary data.</text>
</comment>
<dbReference type="Proteomes" id="UP000652761">
    <property type="component" value="Unassembled WGS sequence"/>
</dbReference>
<reference evidence="1" key="1">
    <citation type="submission" date="2017-07" db="EMBL/GenBank/DDBJ databases">
        <title>Taro Niue Genome Assembly and Annotation.</title>
        <authorList>
            <person name="Atibalentja N."/>
            <person name="Keating K."/>
            <person name="Fields C.J."/>
        </authorList>
    </citation>
    <scope>NUCLEOTIDE SEQUENCE</scope>
    <source>
        <strain evidence="1">Niue_2</strain>
        <tissue evidence="1">Leaf</tissue>
    </source>
</reference>
<evidence type="ECO:0000313" key="1">
    <source>
        <dbReference type="EMBL" id="MQL73236.1"/>
    </source>
</evidence>
<gene>
    <name evidence="1" type="ORF">Taro_005588</name>
</gene>
<proteinExistence type="predicted"/>
<name>A0A843TST6_COLES</name>